<dbReference type="InParanoid" id="Q55936"/>
<dbReference type="PIR" id="S77009">
    <property type="entry name" value="S77009"/>
</dbReference>
<feature type="transmembrane region" description="Helical" evidence="1">
    <location>
        <begin position="25"/>
        <end position="49"/>
    </location>
</feature>
<reference evidence="2 3" key="2">
    <citation type="journal article" date="1996" name="DNA Res.">
        <title>Sequence analysis of the genome of the unicellular cyanobacterium Synechocystis sp. strain PCC6803. II. Sequence determination of the entire genome and assignment of potential protein-coding regions.</title>
        <authorList>
            <person name="Kaneko T."/>
            <person name="Sato S."/>
            <person name="Kotani H."/>
            <person name="Tanaka A."/>
            <person name="Asamizu E."/>
            <person name="Nakamura Y."/>
            <person name="Miyajima N."/>
            <person name="Hirosawa M."/>
            <person name="Sugiura M."/>
            <person name="Sasamoto S."/>
            <person name="Kimura T."/>
            <person name="Hosouchi T."/>
            <person name="Matsuno A."/>
            <person name="Muraki A."/>
            <person name="Nakazaki N."/>
            <person name="Naruo K."/>
            <person name="Okumura S."/>
            <person name="Shimpo S."/>
            <person name="Takeuchi C."/>
            <person name="Wada T."/>
            <person name="Watanabe A."/>
            <person name="Yamada M."/>
            <person name="Yasuda M."/>
            <person name="Tabata S."/>
        </authorList>
    </citation>
    <scope>NUCLEOTIDE SEQUENCE [LARGE SCALE GENOMIC DNA]</scope>
    <source>
        <strain evidence="3">ATCC 27184 / PCC 6803 / Kazusa</strain>
    </source>
</reference>
<dbReference type="IntAct" id="Q55936">
    <property type="interactions" value="2"/>
</dbReference>
<dbReference type="KEGG" id="syn:slr0795"/>
<proteinExistence type="predicted"/>
<name>Q55936_SYNY3</name>
<gene>
    <name evidence="2" type="ordered locus">slr0795</name>
</gene>
<dbReference type="SUPFAM" id="SSF53955">
    <property type="entry name" value="Lysozyme-like"/>
    <property type="match status" value="1"/>
</dbReference>
<dbReference type="CDD" id="cd00736">
    <property type="entry name" value="lambda_lys-like"/>
    <property type="match status" value="1"/>
</dbReference>
<organism evidence="2 3">
    <name type="scientific">Synechocystis sp. (strain ATCC 27184 / PCC 6803 / Kazusa)</name>
    <dbReference type="NCBI Taxonomy" id="1111708"/>
    <lineage>
        <taxon>Bacteria</taxon>
        <taxon>Bacillati</taxon>
        <taxon>Cyanobacteriota</taxon>
        <taxon>Cyanophyceae</taxon>
        <taxon>Synechococcales</taxon>
        <taxon>Merismopediaceae</taxon>
        <taxon>Synechocystis</taxon>
    </lineage>
</organism>
<keyword evidence="1" id="KW-0472">Membrane</keyword>
<dbReference type="Proteomes" id="UP000001425">
    <property type="component" value="Chromosome"/>
</dbReference>
<dbReference type="AlphaFoldDB" id="Q55936"/>
<dbReference type="eggNOG" id="COG4678">
    <property type="taxonomic scope" value="Bacteria"/>
</dbReference>
<dbReference type="PaxDb" id="1148-1001820"/>
<accession>Q55936</accession>
<evidence type="ECO:0000313" key="3">
    <source>
        <dbReference type="Proteomes" id="UP000001425"/>
    </source>
</evidence>
<sequence length="275" mass="31642">METTLLLLCVTIGSALKNRIFKRELLSLLAVLTTVGEIFLPHFFWLISMTITQNTTRHYHHRRRSQQSSWSRHFFLATLLFTLCLAAFIRKSPETENINSFFGHLPSLAMEGGDPYIRALMRTISASESNAKNPYVLLYGGQHTHDLSRHPNACIAIKTDVNQGHCSTAAGRYQFLTKTWQEKAALYHPQRHLGKSHYNFEPEFQDLVTYRWLTDKHHWGMDFSTQLQQGNIEQVLKKLSGTWTSLGYGIEDNRMTASLPKIYQKLLAEELDQAN</sequence>
<keyword evidence="1" id="KW-0812">Transmembrane</keyword>
<dbReference type="STRING" id="1148.gene:10500205"/>
<feature type="transmembrane region" description="Helical" evidence="1">
    <location>
        <begin position="70"/>
        <end position="89"/>
    </location>
</feature>
<dbReference type="EMBL" id="BA000022">
    <property type="protein sequence ID" value="BAA10701.1"/>
    <property type="molecule type" value="Genomic_DNA"/>
</dbReference>
<evidence type="ECO:0000256" key="1">
    <source>
        <dbReference type="SAM" id="Phobius"/>
    </source>
</evidence>
<protein>
    <submittedName>
        <fullName evidence="2">Slr0795 protein</fullName>
    </submittedName>
</protein>
<evidence type="ECO:0000313" key="2">
    <source>
        <dbReference type="EMBL" id="BAA10701.1"/>
    </source>
</evidence>
<dbReference type="Gene3D" id="1.10.530.10">
    <property type="match status" value="1"/>
</dbReference>
<keyword evidence="1" id="KW-1133">Transmembrane helix</keyword>
<dbReference type="CAZy" id="GH104">
    <property type="family name" value="Glycoside Hydrolase Family 104"/>
</dbReference>
<dbReference type="CDD" id="cd16889">
    <property type="entry name" value="chitinase-like"/>
    <property type="match status" value="1"/>
</dbReference>
<dbReference type="InterPro" id="IPR023346">
    <property type="entry name" value="Lysozyme-like_dom_sf"/>
</dbReference>
<dbReference type="EnsemblBacteria" id="BAA10701">
    <property type="protein sequence ID" value="BAA10701"/>
    <property type="gene ID" value="BAA10701"/>
</dbReference>
<keyword evidence="3" id="KW-1185">Reference proteome</keyword>
<reference evidence="2 3" key="1">
    <citation type="journal article" date="1995" name="DNA Res.">
        <title>Sequence analysis of the genome of the unicellular cyanobacterium Synechocystis sp. strain PCC6803. I. Sequence features in the 1 Mb region from map positions 64% to 92% of the genome.</title>
        <authorList>
            <person name="Kaneko T."/>
            <person name="Tanaka A."/>
            <person name="Sato S."/>
            <person name="Kotani H."/>
            <person name="Sazuka T."/>
            <person name="Miyajima N."/>
            <person name="Sugiura M."/>
            <person name="Tabata S."/>
        </authorList>
    </citation>
    <scope>NUCLEOTIDE SEQUENCE [LARGE SCALE GENOMIC DNA]</scope>
    <source>
        <strain evidence="3">ATCC 27184 / PCC 6803 / Kazusa</strain>
    </source>
</reference>